<dbReference type="AlphaFoldDB" id="A9BBT8"/>
<dbReference type="RefSeq" id="WP_012195921.1">
    <property type="nucleotide sequence ID" value="NC_009976.1"/>
</dbReference>
<feature type="transmembrane region" description="Helical" evidence="1">
    <location>
        <begin position="38"/>
        <end position="62"/>
    </location>
</feature>
<keyword evidence="1" id="KW-1133">Transmembrane helix</keyword>
<evidence type="ECO:0000313" key="3">
    <source>
        <dbReference type="Proteomes" id="UP000000788"/>
    </source>
</evidence>
<reference evidence="2 3" key="1">
    <citation type="journal article" date="2007" name="PLoS Genet.">
        <title>Patterns and implications of gene gain and loss in the evolution of Prochlorococcus.</title>
        <authorList>
            <person name="Kettler G.C."/>
            <person name="Martiny A.C."/>
            <person name="Huang K."/>
            <person name="Zucker J."/>
            <person name="Coleman M.L."/>
            <person name="Rodrigue S."/>
            <person name="Chen F."/>
            <person name="Lapidus A."/>
            <person name="Ferriera S."/>
            <person name="Johnson J."/>
            <person name="Steglich C."/>
            <person name="Church G.M."/>
            <person name="Richardson P."/>
            <person name="Chisholm S.W."/>
        </authorList>
    </citation>
    <scope>NUCLEOTIDE SEQUENCE [LARGE SCALE GENOMIC DNA]</scope>
    <source>
        <strain evidence="3">MIT 9211</strain>
    </source>
</reference>
<gene>
    <name evidence="2" type="ordered locus">P9211_13691</name>
</gene>
<accession>A9BBT8</accession>
<dbReference type="OrthoDB" id="541866at2"/>
<dbReference type="eggNOG" id="ENOG502ZJMR">
    <property type="taxonomic scope" value="Bacteria"/>
</dbReference>
<feature type="transmembrane region" description="Helical" evidence="1">
    <location>
        <begin position="7"/>
        <end position="26"/>
    </location>
</feature>
<sequence>MSRKDWIGIAYVSTWVIIWGTFGSLIDYPLLQKSIYNAGSIGQLTTFSLTAIICIIMAIVIFPKVRDRLTK</sequence>
<evidence type="ECO:0000256" key="1">
    <source>
        <dbReference type="SAM" id="Phobius"/>
    </source>
</evidence>
<keyword evidence="3" id="KW-1185">Reference proteome</keyword>
<evidence type="ECO:0000313" key="2">
    <source>
        <dbReference type="EMBL" id="ABX09300.1"/>
    </source>
</evidence>
<name>A9BBT8_PROM4</name>
<organism evidence="2 3">
    <name type="scientific">Prochlorococcus marinus (strain MIT 9211)</name>
    <dbReference type="NCBI Taxonomy" id="93059"/>
    <lineage>
        <taxon>Bacteria</taxon>
        <taxon>Bacillati</taxon>
        <taxon>Cyanobacteriota</taxon>
        <taxon>Cyanophyceae</taxon>
        <taxon>Synechococcales</taxon>
        <taxon>Prochlorococcaceae</taxon>
        <taxon>Prochlorococcus</taxon>
    </lineage>
</organism>
<proteinExistence type="predicted"/>
<dbReference type="Proteomes" id="UP000000788">
    <property type="component" value="Chromosome"/>
</dbReference>
<keyword evidence="1" id="KW-0472">Membrane</keyword>
<dbReference type="EMBL" id="CP000878">
    <property type="protein sequence ID" value="ABX09300.1"/>
    <property type="molecule type" value="Genomic_DNA"/>
</dbReference>
<protein>
    <submittedName>
        <fullName evidence="2">Uncharacterized protein</fullName>
    </submittedName>
</protein>
<dbReference type="HOGENOM" id="CLU_188501_0_0_3"/>
<dbReference type="KEGG" id="pmj:P9211_13691"/>
<keyword evidence="1" id="KW-0812">Transmembrane</keyword>